<accession>A0A4Y3QP95</accession>
<proteinExistence type="predicted"/>
<evidence type="ECO:0000313" key="1">
    <source>
        <dbReference type="EMBL" id="GEB46962.1"/>
    </source>
</evidence>
<dbReference type="GeneID" id="57145590"/>
<protein>
    <submittedName>
        <fullName evidence="1">Uncharacterized protein</fullName>
    </submittedName>
</protein>
<gene>
    <name evidence="1" type="ORF">MTE01_29070</name>
</gene>
<organism evidence="1 2">
    <name type="scientific">Microbacterium testaceum</name>
    <name type="common">Aureobacterium testaceum</name>
    <name type="synonym">Brevibacterium testaceum</name>
    <dbReference type="NCBI Taxonomy" id="2033"/>
    <lineage>
        <taxon>Bacteria</taxon>
        <taxon>Bacillati</taxon>
        <taxon>Actinomycetota</taxon>
        <taxon>Actinomycetes</taxon>
        <taxon>Micrococcales</taxon>
        <taxon>Microbacteriaceae</taxon>
        <taxon>Microbacterium</taxon>
    </lineage>
</organism>
<name>A0A4Y3QP95_MICTE</name>
<reference evidence="1 2" key="1">
    <citation type="submission" date="2019-06" db="EMBL/GenBank/DDBJ databases">
        <title>Whole genome shotgun sequence of Microbacterium testaceum NBRC 12675.</title>
        <authorList>
            <person name="Hosoyama A."/>
            <person name="Uohara A."/>
            <person name="Ohji S."/>
            <person name="Ichikawa N."/>
        </authorList>
    </citation>
    <scope>NUCLEOTIDE SEQUENCE [LARGE SCALE GENOMIC DNA]</scope>
    <source>
        <strain evidence="1 2">NBRC 12675</strain>
    </source>
</reference>
<dbReference type="RefSeq" id="WP_141378180.1">
    <property type="nucleotide sequence ID" value="NZ_BJML01000011.1"/>
</dbReference>
<sequence length="86" mass="9582">MTTSNTFQRAILMGLNRTGKHVYPGLESVADRAVRKRQERRARGLASGRSETGYDLNRAGRRLVALADAAQDRALRRSARREEVAA</sequence>
<dbReference type="AlphaFoldDB" id="A0A4Y3QP95"/>
<dbReference type="Proteomes" id="UP000319525">
    <property type="component" value="Unassembled WGS sequence"/>
</dbReference>
<dbReference type="EMBL" id="BJML01000011">
    <property type="protein sequence ID" value="GEB46962.1"/>
    <property type="molecule type" value="Genomic_DNA"/>
</dbReference>
<comment type="caution">
    <text evidence="1">The sequence shown here is derived from an EMBL/GenBank/DDBJ whole genome shotgun (WGS) entry which is preliminary data.</text>
</comment>
<evidence type="ECO:0000313" key="2">
    <source>
        <dbReference type="Proteomes" id="UP000319525"/>
    </source>
</evidence>